<reference evidence="2" key="1">
    <citation type="journal article" date="2023" name="Nat. Plants">
        <title>Single-cell RNA sequencing provides a high-resolution roadmap for understanding the multicellular compartmentation of specialized metabolism.</title>
        <authorList>
            <person name="Sun S."/>
            <person name="Shen X."/>
            <person name="Li Y."/>
            <person name="Li Y."/>
            <person name="Wang S."/>
            <person name="Li R."/>
            <person name="Zhang H."/>
            <person name="Shen G."/>
            <person name="Guo B."/>
            <person name="Wei J."/>
            <person name="Xu J."/>
            <person name="St-Pierre B."/>
            <person name="Chen S."/>
            <person name="Sun C."/>
        </authorList>
    </citation>
    <scope>NUCLEOTIDE SEQUENCE [LARGE SCALE GENOMIC DNA]</scope>
</reference>
<protein>
    <submittedName>
        <fullName evidence="1">Uncharacterized protein</fullName>
    </submittedName>
</protein>
<comment type="caution">
    <text evidence="1">The sequence shown here is derived from an EMBL/GenBank/DDBJ whole genome shotgun (WGS) entry which is preliminary data.</text>
</comment>
<evidence type="ECO:0000313" key="1">
    <source>
        <dbReference type="EMBL" id="KAI5674541.1"/>
    </source>
</evidence>
<evidence type="ECO:0000313" key="2">
    <source>
        <dbReference type="Proteomes" id="UP001060085"/>
    </source>
</evidence>
<name>A0ACC0BPG3_CATRO</name>
<dbReference type="Proteomes" id="UP001060085">
    <property type="component" value="Linkage Group LG03"/>
</dbReference>
<sequence length="122" mass="13526">MSMKNYFCNLLMLIFMLSLVIEKQSMFKFVEGGKFCWKASRLYRGFCLRDANCETLCIQEGYSTGACKGFLNRKCMCGRDCASGEVPPPGEDIPPPGEEVPPPGGDFPPSKATSKFSSKPLY</sequence>
<gene>
    <name evidence="1" type="ORF">M9H77_14905</name>
</gene>
<organism evidence="1 2">
    <name type="scientific">Catharanthus roseus</name>
    <name type="common">Madagascar periwinkle</name>
    <name type="synonym">Vinca rosea</name>
    <dbReference type="NCBI Taxonomy" id="4058"/>
    <lineage>
        <taxon>Eukaryota</taxon>
        <taxon>Viridiplantae</taxon>
        <taxon>Streptophyta</taxon>
        <taxon>Embryophyta</taxon>
        <taxon>Tracheophyta</taxon>
        <taxon>Spermatophyta</taxon>
        <taxon>Magnoliopsida</taxon>
        <taxon>eudicotyledons</taxon>
        <taxon>Gunneridae</taxon>
        <taxon>Pentapetalae</taxon>
        <taxon>asterids</taxon>
        <taxon>lamiids</taxon>
        <taxon>Gentianales</taxon>
        <taxon>Apocynaceae</taxon>
        <taxon>Rauvolfioideae</taxon>
        <taxon>Vinceae</taxon>
        <taxon>Catharanthinae</taxon>
        <taxon>Catharanthus</taxon>
    </lineage>
</organism>
<keyword evidence="2" id="KW-1185">Reference proteome</keyword>
<accession>A0ACC0BPG3</accession>
<proteinExistence type="predicted"/>
<dbReference type="EMBL" id="CM044703">
    <property type="protein sequence ID" value="KAI5674541.1"/>
    <property type="molecule type" value="Genomic_DNA"/>
</dbReference>